<dbReference type="EMBL" id="AMZH03014271">
    <property type="protein sequence ID" value="RRT47914.1"/>
    <property type="molecule type" value="Genomic_DNA"/>
</dbReference>
<gene>
    <name evidence="7" type="ORF">B296_00031130</name>
</gene>
<dbReference type="Pfam" id="PF01061">
    <property type="entry name" value="ABC2_membrane"/>
    <property type="match status" value="1"/>
</dbReference>
<accession>A0A426Y864</accession>
<evidence type="ECO:0000259" key="6">
    <source>
        <dbReference type="Pfam" id="PF01061"/>
    </source>
</evidence>
<feature type="transmembrane region" description="Helical" evidence="5">
    <location>
        <begin position="12"/>
        <end position="35"/>
    </location>
</feature>
<reference evidence="7 8" key="1">
    <citation type="journal article" date="2014" name="Agronomy (Basel)">
        <title>A Draft Genome Sequence for Ensete ventricosum, the Drought-Tolerant Tree Against Hunger.</title>
        <authorList>
            <person name="Harrison J."/>
            <person name="Moore K.A."/>
            <person name="Paszkiewicz K."/>
            <person name="Jones T."/>
            <person name="Grant M."/>
            <person name="Ambacheew D."/>
            <person name="Muzemil S."/>
            <person name="Studholme D.J."/>
        </authorList>
    </citation>
    <scope>NUCLEOTIDE SEQUENCE [LARGE SCALE GENOMIC DNA]</scope>
</reference>
<evidence type="ECO:0000256" key="3">
    <source>
        <dbReference type="ARBA" id="ARBA00022989"/>
    </source>
</evidence>
<comment type="caution">
    <text evidence="7">The sequence shown here is derived from an EMBL/GenBank/DDBJ whole genome shotgun (WGS) entry which is preliminary data.</text>
</comment>
<dbReference type="Proteomes" id="UP000287651">
    <property type="component" value="Unassembled WGS sequence"/>
</dbReference>
<comment type="subcellular location">
    <subcellularLocation>
        <location evidence="1">Membrane</location>
        <topology evidence="1">Multi-pass membrane protein</topology>
    </subcellularLocation>
</comment>
<evidence type="ECO:0000313" key="7">
    <source>
        <dbReference type="EMBL" id="RRT47914.1"/>
    </source>
</evidence>
<feature type="transmembrane region" description="Helical" evidence="5">
    <location>
        <begin position="97"/>
        <end position="123"/>
    </location>
</feature>
<dbReference type="InterPro" id="IPR013525">
    <property type="entry name" value="ABC2_TM"/>
</dbReference>
<protein>
    <recommendedName>
        <fullName evidence="6">ABC-2 type transporter transmembrane domain-containing protein</fullName>
    </recommendedName>
</protein>
<evidence type="ECO:0000256" key="2">
    <source>
        <dbReference type="ARBA" id="ARBA00022692"/>
    </source>
</evidence>
<feature type="transmembrane region" description="Helical" evidence="5">
    <location>
        <begin position="47"/>
        <end position="77"/>
    </location>
</feature>
<feature type="domain" description="ABC-2 type transporter transmembrane" evidence="6">
    <location>
        <begin position="5"/>
        <end position="119"/>
    </location>
</feature>
<keyword evidence="4 5" id="KW-0472">Membrane</keyword>
<evidence type="ECO:0000256" key="5">
    <source>
        <dbReference type="SAM" id="Phobius"/>
    </source>
</evidence>
<keyword evidence="3 5" id="KW-1133">Transmembrane helix</keyword>
<dbReference type="AlphaFoldDB" id="A0A426Y864"/>
<evidence type="ECO:0000256" key="4">
    <source>
        <dbReference type="ARBA" id="ARBA00023136"/>
    </source>
</evidence>
<proteinExistence type="predicted"/>
<keyword evidence="2 5" id="KW-0812">Transmembrane</keyword>
<evidence type="ECO:0000256" key="1">
    <source>
        <dbReference type="ARBA" id="ARBA00004141"/>
    </source>
</evidence>
<evidence type="ECO:0000313" key="8">
    <source>
        <dbReference type="Proteomes" id="UP000287651"/>
    </source>
</evidence>
<name>A0A426Y864_ENSVE</name>
<organism evidence="7 8">
    <name type="scientific">Ensete ventricosum</name>
    <name type="common">Abyssinian banana</name>
    <name type="synonym">Musa ensete</name>
    <dbReference type="NCBI Taxonomy" id="4639"/>
    <lineage>
        <taxon>Eukaryota</taxon>
        <taxon>Viridiplantae</taxon>
        <taxon>Streptophyta</taxon>
        <taxon>Embryophyta</taxon>
        <taxon>Tracheophyta</taxon>
        <taxon>Spermatophyta</taxon>
        <taxon>Magnoliopsida</taxon>
        <taxon>Liliopsida</taxon>
        <taxon>Zingiberales</taxon>
        <taxon>Musaceae</taxon>
        <taxon>Ensete</taxon>
    </lineage>
</organism>
<sequence>MHTRNEDDGVIYIGALLFGLIVNVFNGFAELSIAISRLPVFYKHRDLLFYPAWVFTLPNFLLRIPMSILETIVWTAMTYYTIGYAPEASSVFAEDRWYWIGAVALLGFSILFNLLFTFFLMCLNRKLSTNLSVCFADDADFLPVPLGSARLYFDAQLLGNRKLLYLKKKQQQEWKKTETKQESHRELGGRTPRMILYLAHCQKGTETTPVSGAIRTVPTLASVL</sequence>
<dbReference type="GO" id="GO:0016020">
    <property type="term" value="C:membrane"/>
    <property type="evidence" value="ECO:0007669"/>
    <property type="project" value="UniProtKB-SubCell"/>
</dbReference>
<dbReference type="GO" id="GO:0140359">
    <property type="term" value="F:ABC-type transporter activity"/>
    <property type="evidence" value="ECO:0007669"/>
    <property type="project" value="InterPro"/>
</dbReference>
<dbReference type="PANTHER" id="PTHR48040">
    <property type="entry name" value="PLEIOTROPIC DRUG RESISTANCE PROTEIN 1-LIKE ISOFORM X1"/>
    <property type="match status" value="1"/>
</dbReference>
<dbReference type="PANTHER" id="PTHR48040:SF28">
    <property type="entry name" value="ABC TRANSPORTER G FAMILY MEMBER 39-LIKE"/>
    <property type="match status" value="1"/>
</dbReference>